<dbReference type="GO" id="GO:0001510">
    <property type="term" value="P:RNA methylation"/>
    <property type="evidence" value="ECO:0007669"/>
    <property type="project" value="InterPro"/>
</dbReference>
<keyword evidence="10" id="KW-0943">RNA-mediated gene silencing</keyword>
<reference evidence="16 17" key="1">
    <citation type="journal article" date="2020" name="Nat. Food">
        <title>A phased Vanilla planifolia genome enables genetic improvement of flavour and production.</title>
        <authorList>
            <person name="Hasing T."/>
            <person name="Tang H."/>
            <person name="Brym M."/>
            <person name="Khazi F."/>
            <person name="Huang T."/>
            <person name="Chambers A.H."/>
        </authorList>
    </citation>
    <scope>NUCLEOTIDE SEQUENCE [LARGE SCALE GENOMIC DNA]</scope>
    <source>
        <tissue evidence="16">Leaf</tissue>
    </source>
</reference>
<protein>
    <recommendedName>
        <fullName evidence="3">Small RNA 2'-O-methyltransferase</fullName>
        <ecNumber evidence="11">2.1.1.386</ecNumber>
    </recommendedName>
</protein>
<keyword evidence="7" id="KW-0479">Metal-binding</keyword>
<dbReference type="GO" id="GO:0090486">
    <property type="term" value="F:small RNA 2'-O-methyltransferase activity"/>
    <property type="evidence" value="ECO:0007669"/>
    <property type="project" value="UniProtKB-EC"/>
</dbReference>
<dbReference type="InterPro" id="IPR046357">
    <property type="entry name" value="PPIase_dom_sf"/>
</dbReference>
<dbReference type="GO" id="GO:0003723">
    <property type="term" value="F:RNA binding"/>
    <property type="evidence" value="ECO:0007669"/>
    <property type="project" value="UniProtKB-KW"/>
</dbReference>
<dbReference type="SUPFAM" id="SSF53335">
    <property type="entry name" value="S-adenosyl-L-methionine-dependent methyltransferases"/>
    <property type="match status" value="1"/>
</dbReference>
<dbReference type="AlphaFoldDB" id="A0A835RDE6"/>
<name>A0A835RDE6_VANPL</name>
<dbReference type="InterPro" id="IPR026610">
    <property type="entry name" value="Hen1"/>
</dbReference>
<comment type="catalytic activity">
    <reaction evidence="12">
        <text>small RNA 3'-end nucleotide + S-adenosyl-L-methionine = small RNA 3'-end 2'-O-methylnucleotide + S-adenosyl-L-homocysteine + H(+)</text>
        <dbReference type="Rhea" id="RHEA:37887"/>
        <dbReference type="Rhea" id="RHEA-COMP:10415"/>
        <dbReference type="Rhea" id="RHEA-COMP:10416"/>
        <dbReference type="ChEBI" id="CHEBI:15378"/>
        <dbReference type="ChEBI" id="CHEBI:57856"/>
        <dbReference type="ChEBI" id="CHEBI:59789"/>
        <dbReference type="ChEBI" id="CHEBI:74896"/>
        <dbReference type="ChEBI" id="CHEBI:74898"/>
        <dbReference type="EC" id="2.1.1.386"/>
    </reaction>
</comment>
<dbReference type="GO" id="GO:0005634">
    <property type="term" value="C:nucleus"/>
    <property type="evidence" value="ECO:0007669"/>
    <property type="project" value="TreeGrafter"/>
</dbReference>
<evidence type="ECO:0000256" key="8">
    <source>
        <dbReference type="ARBA" id="ARBA00022842"/>
    </source>
</evidence>
<organism evidence="16 17">
    <name type="scientific">Vanilla planifolia</name>
    <name type="common">Vanilla</name>
    <dbReference type="NCBI Taxonomy" id="51239"/>
    <lineage>
        <taxon>Eukaryota</taxon>
        <taxon>Viridiplantae</taxon>
        <taxon>Streptophyta</taxon>
        <taxon>Embryophyta</taxon>
        <taxon>Tracheophyta</taxon>
        <taxon>Spermatophyta</taxon>
        <taxon>Magnoliopsida</taxon>
        <taxon>Liliopsida</taxon>
        <taxon>Asparagales</taxon>
        <taxon>Orchidaceae</taxon>
        <taxon>Vanilloideae</taxon>
        <taxon>Vanilleae</taxon>
        <taxon>Vanilla</taxon>
    </lineage>
</organism>
<feature type="domain" description="Methyltransferase type 12" evidence="13">
    <location>
        <begin position="719"/>
        <end position="809"/>
    </location>
</feature>
<dbReference type="InterPro" id="IPR013217">
    <property type="entry name" value="Methyltransf_12"/>
</dbReference>
<evidence type="ECO:0000256" key="2">
    <source>
        <dbReference type="ARBA" id="ARBA00009026"/>
    </source>
</evidence>
<dbReference type="Proteomes" id="UP000639772">
    <property type="component" value="Unassembled WGS sequence"/>
</dbReference>
<dbReference type="Pfam" id="PF08242">
    <property type="entry name" value="Methyltransf_12"/>
    <property type="match status" value="1"/>
</dbReference>
<feature type="domain" description="HEN1 double-stranded RNA binding" evidence="14">
    <location>
        <begin position="358"/>
        <end position="504"/>
    </location>
</feature>
<dbReference type="GO" id="GO:0046872">
    <property type="term" value="F:metal ion binding"/>
    <property type="evidence" value="ECO:0007669"/>
    <property type="project" value="UniProtKB-KW"/>
</dbReference>
<gene>
    <name evidence="16" type="ORF">HPP92_009206</name>
</gene>
<feature type="domain" description="Small RNA 2'-O-methyltransferase Hen1 La-motif C-terminal" evidence="15">
    <location>
        <begin position="226"/>
        <end position="356"/>
    </location>
</feature>
<dbReference type="EC" id="2.1.1.386" evidence="11"/>
<evidence type="ECO:0000313" key="17">
    <source>
        <dbReference type="Proteomes" id="UP000639772"/>
    </source>
</evidence>
<evidence type="ECO:0000256" key="4">
    <source>
        <dbReference type="ARBA" id="ARBA00022603"/>
    </source>
</evidence>
<comment type="cofactor">
    <cofactor evidence="1">
        <name>Mg(2+)</name>
        <dbReference type="ChEBI" id="CHEBI:18420"/>
    </cofactor>
</comment>
<dbReference type="GO" id="GO:0005737">
    <property type="term" value="C:cytoplasm"/>
    <property type="evidence" value="ECO:0007669"/>
    <property type="project" value="TreeGrafter"/>
</dbReference>
<proteinExistence type="inferred from homology"/>
<evidence type="ECO:0000256" key="12">
    <source>
        <dbReference type="ARBA" id="ARBA00048418"/>
    </source>
</evidence>
<dbReference type="Pfam" id="PF17842">
    <property type="entry name" value="dsRBD2"/>
    <property type="match status" value="1"/>
</dbReference>
<evidence type="ECO:0000259" key="14">
    <source>
        <dbReference type="Pfam" id="PF17842"/>
    </source>
</evidence>
<evidence type="ECO:0000313" key="16">
    <source>
        <dbReference type="EMBL" id="KAG0487111.1"/>
    </source>
</evidence>
<evidence type="ECO:0000259" key="15">
    <source>
        <dbReference type="Pfam" id="PF18441"/>
    </source>
</evidence>
<evidence type="ECO:0000256" key="6">
    <source>
        <dbReference type="ARBA" id="ARBA00022691"/>
    </source>
</evidence>
<dbReference type="Pfam" id="PF18441">
    <property type="entry name" value="Hen1_Lam_C"/>
    <property type="match status" value="1"/>
</dbReference>
<keyword evidence="6" id="KW-0949">S-adenosyl-L-methionine</keyword>
<keyword evidence="9" id="KW-0694">RNA-binding</keyword>
<dbReference type="SUPFAM" id="SSF54534">
    <property type="entry name" value="FKBP-like"/>
    <property type="match status" value="1"/>
</dbReference>
<evidence type="ECO:0000259" key="13">
    <source>
        <dbReference type="Pfam" id="PF08242"/>
    </source>
</evidence>
<dbReference type="Gene3D" id="3.40.50.150">
    <property type="entry name" value="Vaccinia Virus protein VP39"/>
    <property type="match status" value="1"/>
</dbReference>
<dbReference type="PANTHER" id="PTHR21404">
    <property type="entry name" value="HEN1"/>
    <property type="match status" value="1"/>
</dbReference>
<dbReference type="OrthoDB" id="2154311at2759"/>
<dbReference type="Gene3D" id="3.30.160.20">
    <property type="match status" value="1"/>
</dbReference>
<keyword evidence="4" id="KW-0489">Methyltransferase</keyword>
<evidence type="ECO:0000256" key="10">
    <source>
        <dbReference type="ARBA" id="ARBA00023158"/>
    </source>
</evidence>
<accession>A0A835RDE6</accession>
<sequence length="942" mass="105168">MLETEEISKVAMEQPALAPKAFIHQKFGSKALYRIEEIKQPIETSCSGLPFAQNVQCLYICHLDLPELSVRSDPFPRKKDAEHAAAKMAIEKLGLQSKPNNLTPQEALGELVGRLNGFFTDEFLFSIHPLAGHIKVALRRADDHVGMIPISIVAGCDVKVNNLCKVLNPKAASDPLLVVSLIIRAAQMSTAILICDERWICKQGSYPAGFSQSVKNLAVVSAENMHVKALFIPLSCDKVVETLTLNFSESQYYMEEIARKLHSADSSHIVVSRTVGKAASEMRLYFSAPGVPDRTSDNVERNVNLDMSLNERASYLCGQNVYGDAIMANIGYTWKSTDLFYEDISLSSYYRLILGKLPDGNYKLSRGAILAAELPTMYTIRSNWRGPTPRELLCAFCRQHQLAEPLFSIKSLDGAEIAREHCEFKIMSKSERPYIDVKVNGSKSDLHRIEFDRATSTFRCEVKIISKKRFPLVLIKCSFDDTHRKESDAVQSAALKVLSWLNMYSRQPDIPMESLLEFAHADNIIVSSKDLLSELSTCSSAYDTKMRKNFSLVSSCTARHRAVCDKGMVLCKIDGPDSGIFATPGSVASISYAVVLMKADSSLKEVLESNDEFEFEMGVGAVINELESCVSQLTVNQSAQFIVELPSRDLILSAAGPSAKFISQSSLHDCFLEFSVKLLQVMDPLEDRIEQALFSPPLSKQRLEFAVERINELHATSLVDFGCGSGCLLDSLLDHTTTLEKIAGVDISRKSLMRAAKVLHLKLSTTPIRKSIRSAVLYDGSITNFDSRLHEFDIATCLEVIEHMEEDQACLFGDIVLSLFCPIVLIVSTPNYEYNPILQRSSVLPSREYSEDKAASVRFRNHDHKFEWTREQFQLWANNLAERHHYSVEFSGVGGSGDMEPGFASQIAVFKRASNQLEKPYLGTEIPYEVIWEWNNGSIYNC</sequence>
<dbReference type="InterPro" id="IPR040870">
    <property type="entry name" value="HEN1_dsRBD2"/>
</dbReference>
<dbReference type="GO" id="GO:0030422">
    <property type="term" value="P:siRNA processing"/>
    <property type="evidence" value="ECO:0007669"/>
    <property type="project" value="TreeGrafter"/>
</dbReference>
<dbReference type="InterPro" id="IPR029063">
    <property type="entry name" value="SAM-dependent_MTases_sf"/>
</dbReference>
<evidence type="ECO:0000256" key="1">
    <source>
        <dbReference type="ARBA" id="ARBA00001946"/>
    </source>
</evidence>
<dbReference type="FunFam" id="3.40.50.150:FF:000215">
    <property type="entry name" value="Hua enhancer1"/>
    <property type="match status" value="1"/>
</dbReference>
<evidence type="ECO:0000256" key="5">
    <source>
        <dbReference type="ARBA" id="ARBA00022679"/>
    </source>
</evidence>
<evidence type="ECO:0000256" key="3">
    <source>
        <dbReference type="ARBA" id="ARBA00021330"/>
    </source>
</evidence>
<evidence type="ECO:0000256" key="11">
    <source>
        <dbReference type="ARBA" id="ARBA00035025"/>
    </source>
</evidence>
<keyword evidence="5" id="KW-0808">Transferase</keyword>
<evidence type="ECO:0000256" key="7">
    <source>
        <dbReference type="ARBA" id="ARBA00022723"/>
    </source>
</evidence>
<dbReference type="EMBL" id="JADCNM010000004">
    <property type="protein sequence ID" value="KAG0487111.1"/>
    <property type="molecule type" value="Genomic_DNA"/>
</dbReference>
<comment type="similarity">
    <text evidence="2">Belongs to the methyltransferase superfamily. HEN1 family.</text>
</comment>
<dbReference type="PANTHER" id="PTHR21404:SF3">
    <property type="entry name" value="SMALL RNA 2'-O-METHYLTRANSFERASE"/>
    <property type="match status" value="1"/>
</dbReference>
<keyword evidence="8" id="KW-0460">Magnesium</keyword>
<dbReference type="Pfam" id="PF21224">
    <property type="entry name" value="Hen1_LCD"/>
    <property type="match status" value="1"/>
</dbReference>
<dbReference type="InterPro" id="IPR040813">
    <property type="entry name" value="Hen1_Lam_C"/>
</dbReference>
<comment type="caution">
    <text evidence="16">The sequence shown here is derived from an EMBL/GenBank/DDBJ whole genome shotgun (WGS) entry which is preliminary data.</text>
</comment>
<dbReference type="GO" id="GO:0003755">
    <property type="term" value="F:peptidyl-prolyl cis-trans isomerase activity"/>
    <property type="evidence" value="ECO:0007669"/>
    <property type="project" value="InterPro"/>
</dbReference>
<dbReference type="Gene3D" id="3.10.50.40">
    <property type="match status" value="1"/>
</dbReference>
<evidence type="ECO:0000256" key="9">
    <source>
        <dbReference type="ARBA" id="ARBA00022884"/>
    </source>
</evidence>